<dbReference type="GO" id="GO:0004654">
    <property type="term" value="F:polyribonucleotide nucleotidyltransferase activity"/>
    <property type="evidence" value="ECO:0007669"/>
    <property type="project" value="UniProtKB-UniRule"/>
</dbReference>
<keyword evidence="5 8" id="KW-0479">Metal-binding</keyword>
<dbReference type="FunFam" id="3.30.1370.10:FF:000001">
    <property type="entry name" value="Polyribonucleotide nucleotidyltransferase"/>
    <property type="match status" value="1"/>
</dbReference>
<dbReference type="Pfam" id="PF03726">
    <property type="entry name" value="PNPase"/>
    <property type="match status" value="1"/>
</dbReference>
<dbReference type="Pfam" id="PF00575">
    <property type="entry name" value="S1"/>
    <property type="match status" value="1"/>
</dbReference>
<dbReference type="Pfam" id="PF00013">
    <property type="entry name" value="KH_1"/>
    <property type="match status" value="1"/>
</dbReference>
<dbReference type="GO" id="GO:0003723">
    <property type="term" value="F:RNA binding"/>
    <property type="evidence" value="ECO:0007669"/>
    <property type="project" value="UniProtKB-UniRule"/>
</dbReference>
<dbReference type="InterPro" id="IPR001247">
    <property type="entry name" value="ExoRNase_PH_dom1"/>
</dbReference>
<dbReference type="PIRSF" id="PIRSF005499">
    <property type="entry name" value="PNPase"/>
    <property type="match status" value="1"/>
</dbReference>
<reference evidence="11" key="1">
    <citation type="submission" date="2016-11" db="EMBL/GenBank/DDBJ databases">
        <authorList>
            <person name="Varghese N."/>
            <person name="Submissions S."/>
        </authorList>
    </citation>
    <scope>NUCLEOTIDE SEQUENCE [LARGE SCALE GENOMIC DNA]</scope>
    <source>
        <strain evidence="11">DSM 16785</strain>
    </source>
</reference>
<feature type="binding site" evidence="8">
    <location>
        <position position="491"/>
    </location>
    <ligand>
        <name>Mg(2+)</name>
        <dbReference type="ChEBI" id="CHEBI:18420"/>
    </ligand>
</feature>
<dbReference type="InterPro" id="IPR027408">
    <property type="entry name" value="PNPase/RNase_PH_dom_sf"/>
</dbReference>
<dbReference type="InterPro" id="IPR015847">
    <property type="entry name" value="ExoRNase_PH_dom2"/>
</dbReference>
<dbReference type="PANTHER" id="PTHR11252">
    <property type="entry name" value="POLYRIBONUCLEOTIDE NUCLEOTIDYLTRANSFERASE"/>
    <property type="match status" value="1"/>
</dbReference>
<proteinExistence type="inferred from homology"/>
<comment type="caution">
    <text evidence="11">The sequence shown here is derived from an EMBL/GenBank/DDBJ whole genome shotgun (WGS) entry which is preliminary data.</text>
</comment>
<evidence type="ECO:0000256" key="3">
    <source>
        <dbReference type="ARBA" id="ARBA00022679"/>
    </source>
</evidence>
<dbReference type="STRING" id="1122195.SAMN02745164_01597"/>
<dbReference type="PROSITE" id="PS50126">
    <property type="entry name" value="S1"/>
    <property type="match status" value="1"/>
</dbReference>
<comment type="function">
    <text evidence="8">Involved in mRNA degradation. Catalyzes the phosphorolysis of single-stranded polyribonucleotides processively in the 3'- to 5'-direction.</text>
</comment>
<dbReference type="PANTHER" id="PTHR11252:SF0">
    <property type="entry name" value="POLYRIBONUCLEOTIDE NUCLEOTIDYLTRANSFERASE 1, MITOCHONDRIAL"/>
    <property type="match status" value="1"/>
</dbReference>
<keyword evidence="7 8" id="KW-0694">RNA-binding</keyword>
<dbReference type="InterPro" id="IPR036345">
    <property type="entry name" value="ExoRNase_PH_dom2_sf"/>
</dbReference>
<dbReference type="GO" id="GO:0000287">
    <property type="term" value="F:magnesium ion binding"/>
    <property type="evidence" value="ECO:0007669"/>
    <property type="project" value="UniProtKB-UniRule"/>
</dbReference>
<organism evidence="11 12">
    <name type="scientific">Marinitoga hydrogenitolerans (strain DSM 16785 / JCM 12826 / AT1271)</name>
    <dbReference type="NCBI Taxonomy" id="1122195"/>
    <lineage>
        <taxon>Bacteria</taxon>
        <taxon>Thermotogati</taxon>
        <taxon>Thermotogota</taxon>
        <taxon>Thermotogae</taxon>
        <taxon>Petrotogales</taxon>
        <taxon>Petrotogaceae</taxon>
        <taxon>Marinitoga</taxon>
    </lineage>
</organism>
<evidence type="ECO:0000256" key="8">
    <source>
        <dbReference type="HAMAP-Rule" id="MF_01595"/>
    </source>
</evidence>
<comment type="cofactor">
    <cofactor evidence="8">
        <name>Mg(2+)</name>
        <dbReference type="ChEBI" id="CHEBI:18420"/>
    </cofactor>
</comment>
<keyword evidence="2 8" id="KW-0963">Cytoplasm</keyword>
<dbReference type="GO" id="GO:0005829">
    <property type="term" value="C:cytosol"/>
    <property type="evidence" value="ECO:0007669"/>
    <property type="project" value="TreeGrafter"/>
</dbReference>
<evidence type="ECO:0000256" key="4">
    <source>
        <dbReference type="ARBA" id="ARBA00022695"/>
    </source>
</evidence>
<dbReference type="EC" id="2.7.7.8" evidence="8"/>
<evidence type="ECO:0000256" key="6">
    <source>
        <dbReference type="ARBA" id="ARBA00022842"/>
    </source>
</evidence>
<dbReference type="Gene3D" id="3.30.230.70">
    <property type="entry name" value="GHMP Kinase, N-terminal domain"/>
    <property type="match status" value="2"/>
</dbReference>
<dbReference type="Pfam" id="PF01138">
    <property type="entry name" value="RNase_PH"/>
    <property type="match status" value="2"/>
</dbReference>
<dbReference type="EMBL" id="FQUI01000028">
    <property type="protein sequence ID" value="SHF01059.1"/>
    <property type="molecule type" value="Genomic_DNA"/>
</dbReference>
<dbReference type="AlphaFoldDB" id="A0A1M4Y5V2"/>
<evidence type="ECO:0000313" key="11">
    <source>
        <dbReference type="EMBL" id="SHF01059.1"/>
    </source>
</evidence>
<dbReference type="InterPro" id="IPR036612">
    <property type="entry name" value="KH_dom_type_1_sf"/>
</dbReference>
<dbReference type="OrthoDB" id="9804305at2"/>
<dbReference type="InterPro" id="IPR004088">
    <property type="entry name" value="KH_dom_type_1"/>
</dbReference>
<evidence type="ECO:0000256" key="1">
    <source>
        <dbReference type="ARBA" id="ARBA00007404"/>
    </source>
</evidence>
<comment type="subcellular location">
    <subcellularLocation>
        <location evidence="8">Cytoplasm</location>
    </subcellularLocation>
</comment>
<dbReference type="NCBIfam" id="TIGR03591">
    <property type="entry name" value="polynuc_phos"/>
    <property type="match status" value="1"/>
</dbReference>
<dbReference type="HAMAP" id="MF_01595">
    <property type="entry name" value="PNPase"/>
    <property type="match status" value="1"/>
</dbReference>
<dbReference type="InterPro" id="IPR020568">
    <property type="entry name" value="Ribosomal_Su5_D2-typ_SF"/>
</dbReference>
<evidence type="ECO:0000256" key="7">
    <source>
        <dbReference type="ARBA" id="ARBA00022884"/>
    </source>
</evidence>
<dbReference type="Gene3D" id="3.30.1370.10">
    <property type="entry name" value="K Homology domain, type 1"/>
    <property type="match status" value="1"/>
</dbReference>
<dbReference type="InterPro" id="IPR012162">
    <property type="entry name" value="PNPase"/>
</dbReference>
<dbReference type="Pfam" id="PF03725">
    <property type="entry name" value="RNase_PH_C"/>
    <property type="match status" value="1"/>
</dbReference>
<dbReference type="Gene3D" id="2.40.50.140">
    <property type="entry name" value="Nucleic acid-binding proteins"/>
    <property type="match status" value="1"/>
</dbReference>
<dbReference type="InterPro" id="IPR004087">
    <property type="entry name" value="KH_dom"/>
</dbReference>
<dbReference type="SMART" id="SM00322">
    <property type="entry name" value="KH"/>
    <property type="match status" value="1"/>
</dbReference>
<dbReference type="NCBIfam" id="NF008805">
    <property type="entry name" value="PRK11824.1"/>
    <property type="match status" value="1"/>
</dbReference>
<dbReference type="SUPFAM" id="SSF50249">
    <property type="entry name" value="Nucleic acid-binding proteins"/>
    <property type="match status" value="1"/>
</dbReference>
<evidence type="ECO:0000256" key="5">
    <source>
        <dbReference type="ARBA" id="ARBA00022723"/>
    </source>
</evidence>
<comment type="similarity">
    <text evidence="1 8">Belongs to the polyribonucleotide nucleotidyltransferase family.</text>
</comment>
<feature type="binding site" evidence="8">
    <location>
        <position position="497"/>
    </location>
    <ligand>
        <name>Mg(2+)</name>
        <dbReference type="ChEBI" id="CHEBI:18420"/>
    </ligand>
</feature>
<comment type="catalytic activity">
    <reaction evidence="8">
        <text>RNA(n+1) + phosphate = RNA(n) + a ribonucleoside 5'-diphosphate</text>
        <dbReference type="Rhea" id="RHEA:22096"/>
        <dbReference type="Rhea" id="RHEA-COMP:14527"/>
        <dbReference type="Rhea" id="RHEA-COMP:17342"/>
        <dbReference type="ChEBI" id="CHEBI:43474"/>
        <dbReference type="ChEBI" id="CHEBI:57930"/>
        <dbReference type="ChEBI" id="CHEBI:140395"/>
        <dbReference type="EC" id="2.7.7.8"/>
    </reaction>
</comment>
<dbReference type="Proteomes" id="UP000184334">
    <property type="component" value="Unassembled WGS sequence"/>
</dbReference>
<dbReference type="FunFam" id="3.30.230.70:FF:000001">
    <property type="entry name" value="Polyribonucleotide nucleotidyltransferase"/>
    <property type="match status" value="1"/>
</dbReference>
<dbReference type="GO" id="GO:0006402">
    <property type="term" value="P:mRNA catabolic process"/>
    <property type="evidence" value="ECO:0007669"/>
    <property type="project" value="UniProtKB-UniRule"/>
</dbReference>
<evidence type="ECO:0000313" key="12">
    <source>
        <dbReference type="Proteomes" id="UP000184334"/>
    </source>
</evidence>
<dbReference type="SUPFAM" id="SSF54791">
    <property type="entry name" value="Eukaryotic type KH-domain (KH-domain type I)"/>
    <property type="match status" value="1"/>
</dbReference>
<name>A0A1M4Y5V2_MARH1</name>
<dbReference type="PROSITE" id="PS50084">
    <property type="entry name" value="KH_TYPE_1"/>
    <property type="match status" value="1"/>
</dbReference>
<dbReference type="InterPro" id="IPR003029">
    <property type="entry name" value="S1_domain"/>
</dbReference>
<dbReference type="FunFam" id="3.30.230.70:FF:000002">
    <property type="entry name" value="Polyribonucleotide nucleotidyltransferase"/>
    <property type="match status" value="1"/>
</dbReference>
<feature type="region of interest" description="Disordered" evidence="9">
    <location>
        <begin position="695"/>
        <end position="724"/>
    </location>
</feature>
<dbReference type="InterPro" id="IPR012340">
    <property type="entry name" value="NA-bd_OB-fold"/>
</dbReference>
<protein>
    <recommendedName>
        <fullName evidence="8">Polyribonucleotide nucleotidyltransferase</fullName>
        <ecNumber evidence="8">2.7.7.8</ecNumber>
    </recommendedName>
    <alternativeName>
        <fullName evidence="8">Polynucleotide phosphorylase</fullName>
        <shortName evidence="8">PNPase</shortName>
    </alternativeName>
</protein>
<feature type="compositionally biased region" description="Basic and acidic residues" evidence="9">
    <location>
        <begin position="715"/>
        <end position="724"/>
    </location>
</feature>
<keyword evidence="3 8" id="KW-0808">Transferase</keyword>
<evidence type="ECO:0000259" key="10">
    <source>
        <dbReference type="PROSITE" id="PS50126"/>
    </source>
</evidence>
<evidence type="ECO:0000256" key="9">
    <source>
        <dbReference type="SAM" id="MobiDB-lite"/>
    </source>
</evidence>
<dbReference type="CDD" id="cd02393">
    <property type="entry name" value="KH-I_PNPase"/>
    <property type="match status" value="1"/>
</dbReference>
<dbReference type="RefSeq" id="WP_072865220.1">
    <property type="nucleotide sequence ID" value="NZ_FQUI01000028.1"/>
</dbReference>
<dbReference type="CDD" id="cd11364">
    <property type="entry name" value="RNase_PH_PNPase_2"/>
    <property type="match status" value="1"/>
</dbReference>
<gene>
    <name evidence="8" type="primary">pnp</name>
    <name evidence="11" type="ORF">SAMN02745164_01597</name>
</gene>
<evidence type="ECO:0000256" key="2">
    <source>
        <dbReference type="ARBA" id="ARBA00022490"/>
    </source>
</evidence>
<dbReference type="SMART" id="SM00316">
    <property type="entry name" value="S1"/>
    <property type="match status" value="1"/>
</dbReference>
<dbReference type="SUPFAM" id="SSF54211">
    <property type="entry name" value="Ribosomal protein S5 domain 2-like"/>
    <property type="match status" value="2"/>
</dbReference>
<keyword evidence="12" id="KW-1185">Reference proteome</keyword>
<dbReference type="SUPFAM" id="SSF55666">
    <property type="entry name" value="Ribonuclease PH domain 2-like"/>
    <property type="match status" value="2"/>
</dbReference>
<dbReference type="GO" id="GO:0000175">
    <property type="term" value="F:3'-5'-RNA exonuclease activity"/>
    <property type="evidence" value="ECO:0007669"/>
    <property type="project" value="TreeGrafter"/>
</dbReference>
<dbReference type="InterPro" id="IPR015848">
    <property type="entry name" value="PNPase_PH_RNA-bd_bac/org-type"/>
</dbReference>
<keyword evidence="6 8" id="KW-0460">Magnesium</keyword>
<accession>A0A1M4Y5V2</accession>
<feature type="domain" description="S1 motif" evidence="10">
    <location>
        <begin position="628"/>
        <end position="695"/>
    </location>
</feature>
<dbReference type="GO" id="GO:0006396">
    <property type="term" value="P:RNA processing"/>
    <property type="evidence" value="ECO:0007669"/>
    <property type="project" value="InterPro"/>
</dbReference>
<sequence length="724" mass="81699">MKVWETEIFGRKLIIEHGKMAKQAHGSILLKYGKSAILVTATASKEAKEGIDFLPLTVEFQEKFYAVGKIPGGFLKRESRPSNEAILSSRLIDRPIRPLFPKDFHNDIQVIVTAFSMDTDDSIETWGITGASFALNLSPIPFEGMVAGVRLGYVNEKFIVFPTQEELKNSKMDIVVAGTKEAITMVEGESLEVSEEEMVKALLFAHDAIKQIIEFQEKVVSEFQIEKWEVIPPEIPENFVEDFEQLINDEELKKRILVKGKKDRDDALDSYRKELIEKFQTEYVEKWDNETFDKYKKFIFEAYDERIKKIMRKMIVEENIRADGRKIDEIRPITCEVGLFEKTHGSALFTRGETQSLGVVTLGEPMDVQIIDTIFEEGERRFMLHYNFPPYSTGEVKGLRLSRREIGHGHLAERSLKNIIPSEEEFPYIIRVVSEILESNGSSSMATVCSGSLALMDAGVPIPKHVAGVAMGLIFEGEKFVVLTDILGMEDHLGDMDFKVTGTKDGITAFQMDVKVAGVNEEVLTEALKRAKIARLHILDLMYDTISEPRKELSPYAPLIKTMKIPIDKISEVIGPGGRIIKGIHKDFNVEVSIDDETGLTKISGYNIESIENAIKYIGNLIKELKEGEVFEGKVSRIENYGLFVEIIPGKLGLLHMSNLGKDAKELLKTIKIGDIMKVEIVSIDDNGKIQLKKFGEKTAPKRPHRRQNFSKSGVKNDKEKNAE</sequence>
<dbReference type="CDD" id="cd11363">
    <property type="entry name" value="RNase_PH_PNPase_1"/>
    <property type="match status" value="1"/>
</dbReference>
<keyword evidence="4 8" id="KW-0548">Nucleotidyltransferase</keyword>